<proteinExistence type="predicted"/>
<dbReference type="KEGG" id="msv:Mesil_2310"/>
<dbReference type="eggNOG" id="ENOG5033AYA">
    <property type="taxonomic scope" value="Bacteria"/>
</dbReference>
<dbReference type="HOGENOM" id="CLU_139217_1_0_0"/>
<accession>D7BIJ4</accession>
<organism evidence="1 2">
    <name type="scientific">Allomeiothermus silvanus (strain ATCC 700542 / DSM 9946 / NBRC 106475 / NCIMB 13440 / VI-R2)</name>
    <name type="common">Thermus silvanus</name>
    <dbReference type="NCBI Taxonomy" id="526227"/>
    <lineage>
        <taxon>Bacteria</taxon>
        <taxon>Thermotogati</taxon>
        <taxon>Deinococcota</taxon>
        <taxon>Deinococci</taxon>
        <taxon>Thermales</taxon>
        <taxon>Thermaceae</taxon>
        <taxon>Allomeiothermus</taxon>
    </lineage>
</organism>
<evidence type="ECO:0000313" key="1">
    <source>
        <dbReference type="EMBL" id="ADH64169.1"/>
    </source>
</evidence>
<dbReference type="Proteomes" id="UP000001916">
    <property type="component" value="Chromosome"/>
</dbReference>
<gene>
    <name evidence="1" type="ordered locus">Mesil_2310</name>
</gene>
<dbReference type="RefSeq" id="WP_013158713.1">
    <property type="nucleotide sequence ID" value="NC_014212.1"/>
</dbReference>
<dbReference type="AlphaFoldDB" id="D7BIJ4"/>
<name>D7BIJ4_ALLS1</name>
<protein>
    <recommendedName>
        <fullName evidence="3">DUF3293 domain-containing protein</fullName>
    </recommendedName>
</protein>
<reference evidence="1 2" key="1">
    <citation type="journal article" date="2010" name="Stand. Genomic Sci.">
        <title>Complete genome sequence of Meiothermus silvanus type strain (VI-R2).</title>
        <authorList>
            <person name="Sikorski J."/>
            <person name="Tindall B.J."/>
            <person name="Lowry S."/>
            <person name="Lucas S."/>
            <person name="Nolan M."/>
            <person name="Copeland A."/>
            <person name="Glavina Del Rio T."/>
            <person name="Tice H."/>
            <person name="Cheng J.F."/>
            <person name="Han C."/>
            <person name="Pitluck S."/>
            <person name="Liolios K."/>
            <person name="Ivanova N."/>
            <person name="Mavromatis K."/>
            <person name="Mikhailova N."/>
            <person name="Pati A."/>
            <person name="Goodwin L."/>
            <person name="Chen A."/>
            <person name="Palaniappan K."/>
            <person name="Land M."/>
            <person name="Hauser L."/>
            <person name="Chang Y.J."/>
            <person name="Jeffries C.D."/>
            <person name="Rohde M."/>
            <person name="Goker M."/>
            <person name="Woyke T."/>
            <person name="Bristow J."/>
            <person name="Eisen J.A."/>
            <person name="Markowitz V."/>
            <person name="Hugenholtz P."/>
            <person name="Kyrpides N.C."/>
            <person name="Klenk H.P."/>
            <person name="Lapidus A."/>
        </authorList>
    </citation>
    <scope>NUCLEOTIDE SEQUENCE [LARGE SCALE GENOMIC DNA]</scope>
    <source>
        <strain evidence="2">ATCC 700542 / DSM 9946 / VI-R2</strain>
    </source>
</reference>
<keyword evidence="2" id="KW-1185">Reference proteome</keyword>
<dbReference type="InterPro" id="IPR021710">
    <property type="entry name" value="DUF3293"/>
</dbReference>
<evidence type="ECO:0008006" key="3">
    <source>
        <dbReference type="Google" id="ProtNLM"/>
    </source>
</evidence>
<dbReference type="EMBL" id="CP002042">
    <property type="protein sequence ID" value="ADH64169.1"/>
    <property type="molecule type" value="Genomic_DNA"/>
</dbReference>
<dbReference type="OrthoDB" id="27515at2"/>
<evidence type="ECO:0000313" key="2">
    <source>
        <dbReference type="Proteomes" id="UP000001916"/>
    </source>
</evidence>
<dbReference type="STRING" id="526227.Mesil_2310"/>
<dbReference type="Pfam" id="PF11697">
    <property type="entry name" value="DUF3293"/>
    <property type="match status" value="1"/>
</dbReference>
<sequence length="142" mass="16011">MRAETLAQAYQTAIYRVAGVAFTLSERPTQEVLFAGQRFAIITAYNPQSKLLSKEENLRRHRQLEREIQTLGLAYTPSLSTSPEGTWAEEGFAVFAIGLEEALALGRKFEQQAVVWGEGRRVFLVWCEAGKLEGFYPQKVPE</sequence>